<dbReference type="SMART" id="SM00342">
    <property type="entry name" value="HTH_ARAC"/>
    <property type="match status" value="1"/>
</dbReference>
<protein>
    <submittedName>
        <fullName evidence="6">Helix-turn-helix domain-containing protein</fullName>
    </submittedName>
</protein>
<dbReference type="SUPFAM" id="SSF46689">
    <property type="entry name" value="Homeodomain-like"/>
    <property type="match status" value="1"/>
</dbReference>
<keyword evidence="7" id="KW-1185">Reference proteome</keyword>
<dbReference type="InterPro" id="IPR020449">
    <property type="entry name" value="Tscrpt_reg_AraC-type_HTH"/>
</dbReference>
<keyword evidence="4" id="KW-1133">Transmembrane helix</keyword>
<evidence type="ECO:0000313" key="7">
    <source>
        <dbReference type="Proteomes" id="UP001141950"/>
    </source>
</evidence>
<evidence type="ECO:0000259" key="5">
    <source>
        <dbReference type="PROSITE" id="PS01124"/>
    </source>
</evidence>
<keyword evidence="4" id="KW-0472">Membrane</keyword>
<evidence type="ECO:0000256" key="4">
    <source>
        <dbReference type="SAM" id="Phobius"/>
    </source>
</evidence>
<dbReference type="InterPro" id="IPR018060">
    <property type="entry name" value="HTH_AraC"/>
</dbReference>
<reference evidence="6" key="1">
    <citation type="submission" date="2022-08" db="EMBL/GenBank/DDBJ databases">
        <title>The genomic sequence of strain Paenibacillus sp. SCIV0701.</title>
        <authorList>
            <person name="Zhao H."/>
        </authorList>
    </citation>
    <scope>NUCLEOTIDE SEQUENCE</scope>
    <source>
        <strain evidence="6">SCIV0701</strain>
    </source>
</reference>
<dbReference type="RefSeq" id="WP_257445963.1">
    <property type="nucleotide sequence ID" value="NZ_JANIPJ010000008.1"/>
</dbReference>
<keyword evidence="4" id="KW-0812">Transmembrane</keyword>
<keyword evidence="3" id="KW-0804">Transcription</keyword>
<dbReference type="PANTHER" id="PTHR43280:SF28">
    <property type="entry name" value="HTH-TYPE TRANSCRIPTIONAL ACTIVATOR RHAS"/>
    <property type="match status" value="1"/>
</dbReference>
<dbReference type="PROSITE" id="PS00041">
    <property type="entry name" value="HTH_ARAC_FAMILY_1"/>
    <property type="match status" value="1"/>
</dbReference>
<dbReference type="GO" id="GO:0003700">
    <property type="term" value="F:DNA-binding transcription factor activity"/>
    <property type="evidence" value="ECO:0007669"/>
    <property type="project" value="InterPro"/>
</dbReference>
<dbReference type="InterPro" id="IPR018062">
    <property type="entry name" value="HTH_AraC-typ_CS"/>
</dbReference>
<organism evidence="6 7">
    <name type="scientific">Paenibacillus soyae</name>
    <dbReference type="NCBI Taxonomy" id="2969249"/>
    <lineage>
        <taxon>Bacteria</taxon>
        <taxon>Bacillati</taxon>
        <taxon>Bacillota</taxon>
        <taxon>Bacilli</taxon>
        <taxon>Bacillales</taxon>
        <taxon>Paenibacillaceae</taxon>
        <taxon>Paenibacillus</taxon>
    </lineage>
</organism>
<keyword evidence="1" id="KW-0805">Transcription regulation</keyword>
<name>A0A9X2MRX8_9BACL</name>
<dbReference type="PANTHER" id="PTHR43280">
    <property type="entry name" value="ARAC-FAMILY TRANSCRIPTIONAL REGULATOR"/>
    <property type="match status" value="1"/>
</dbReference>
<dbReference type="InterPro" id="IPR041522">
    <property type="entry name" value="CdaR_GGDEF"/>
</dbReference>
<feature type="transmembrane region" description="Helical" evidence="4">
    <location>
        <begin position="12"/>
        <end position="32"/>
    </location>
</feature>
<proteinExistence type="predicted"/>
<sequence>MRRKRIQSVTITWFLSYVIVLLLPMVISVFVYQEYSRSLKNETRMAYSSLLMQLQEAVDNDLESMKRLSHQIAWDQNIQNLLRYTNQDVSQGGFSYDLFLLAQNLSQYKSTYVDIDQFYIYLSTPYPTVVFPGVVNEPLMAYQFVHMNETYSYEAWIGSMQDKVNQGLISMPRLGDKPAIAFVQSFESARTRGPAGMSVVMIDQARILSVIHKVQLFNEGKVFIVNPNNELLVSSDEASEELLEVLKLEQLSSPSGYVSFESEGQRFEVIYLQSPATQTKFISIVPSQVLWEKAEKVRSLTYLSLLASILVGVILSLLLLRKNYGPIRRLLHKVTEKAGGSALQREGNEFAYIEHSLNQTYLKMDEMLVDMKQNHHVLRSYFISRLLKGKLDSRLQMEDTAAAHDISFISEEFAVMLLLVEDADDFYQRVEWLKPTEQQQMLQFIISNVVEELAKQKHKGFVVEIDDVFACLINLHSSEVEHNMNDLMQLAQEAQSFLHQSYQINLTISISTIHSSLTGIHQAYLHALDAMEYKLVMGRREIIRYDKIRYEPRANQNRTYYYPLVIEQKLINAVKTGNKELAVQSLVDIIEQNFTHHIQSLPIVKCLMFDLASTLLKTMNETDFVEELEGNTASIIEQLMHSQTVQDMQEQLIIWVSKVCEYTFEKRESQITESRQRAVQDLVHDVMSYIEANVSDANLNVAMIGELVQMSPTYVSKLFKQHTGDGLLEYLNKYRVQQAKKLIEDQQMGIKEVAEKVGYTEANTFIRIFKKYEGITPGKYRDFLMR</sequence>
<dbReference type="Proteomes" id="UP001141950">
    <property type="component" value="Unassembled WGS sequence"/>
</dbReference>
<dbReference type="Pfam" id="PF12833">
    <property type="entry name" value="HTH_18"/>
    <property type="match status" value="1"/>
</dbReference>
<dbReference type="PROSITE" id="PS01124">
    <property type="entry name" value="HTH_ARAC_FAMILY_2"/>
    <property type="match status" value="1"/>
</dbReference>
<accession>A0A9X2MRX8</accession>
<dbReference type="Pfam" id="PF17853">
    <property type="entry name" value="GGDEF_2"/>
    <property type="match status" value="1"/>
</dbReference>
<evidence type="ECO:0000256" key="2">
    <source>
        <dbReference type="ARBA" id="ARBA00023125"/>
    </source>
</evidence>
<dbReference type="PRINTS" id="PR00032">
    <property type="entry name" value="HTHARAC"/>
</dbReference>
<dbReference type="Gene3D" id="1.10.10.60">
    <property type="entry name" value="Homeodomain-like"/>
    <property type="match status" value="2"/>
</dbReference>
<comment type="caution">
    <text evidence="6">The sequence shown here is derived from an EMBL/GenBank/DDBJ whole genome shotgun (WGS) entry which is preliminary data.</text>
</comment>
<dbReference type="AlphaFoldDB" id="A0A9X2MRX8"/>
<evidence type="ECO:0000256" key="1">
    <source>
        <dbReference type="ARBA" id="ARBA00023015"/>
    </source>
</evidence>
<dbReference type="EMBL" id="JANIPJ010000008">
    <property type="protein sequence ID" value="MCR2804708.1"/>
    <property type="molecule type" value="Genomic_DNA"/>
</dbReference>
<keyword evidence="2" id="KW-0238">DNA-binding</keyword>
<evidence type="ECO:0000313" key="6">
    <source>
        <dbReference type="EMBL" id="MCR2804708.1"/>
    </source>
</evidence>
<dbReference type="GO" id="GO:0043565">
    <property type="term" value="F:sequence-specific DNA binding"/>
    <property type="evidence" value="ECO:0007669"/>
    <property type="project" value="InterPro"/>
</dbReference>
<gene>
    <name evidence="6" type="ORF">NQZ67_12545</name>
</gene>
<feature type="domain" description="HTH araC/xylS-type" evidence="5">
    <location>
        <begin position="684"/>
        <end position="783"/>
    </location>
</feature>
<dbReference type="InterPro" id="IPR009057">
    <property type="entry name" value="Homeodomain-like_sf"/>
</dbReference>
<evidence type="ECO:0000256" key="3">
    <source>
        <dbReference type="ARBA" id="ARBA00023163"/>
    </source>
</evidence>
<feature type="transmembrane region" description="Helical" evidence="4">
    <location>
        <begin position="300"/>
        <end position="320"/>
    </location>
</feature>